<keyword evidence="5 7" id="KW-0472">Membrane</keyword>
<dbReference type="Proteomes" id="UP000198767">
    <property type="component" value="Unassembled WGS sequence"/>
</dbReference>
<dbReference type="GO" id="GO:0004713">
    <property type="term" value="F:protein tyrosine kinase activity"/>
    <property type="evidence" value="ECO:0007669"/>
    <property type="project" value="TreeGrafter"/>
</dbReference>
<keyword evidence="6" id="KW-0175">Coiled coil</keyword>
<evidence type="ECO:0000256" key="7">
    <source>
        <dbReference type="SAM" id="Phobius"/>
    </source>
</evidence>
<feature type="coiled-coil region" evidence="6">
    <location>
        <begin position="245"/>
        <end position="272"/>
    </location>
</feature>
<dbReference type="SUPFAM" id="SSF52540">
    <property type="entry name" value="P-loop containing nucleoside triphosphate hydrolases"/>
    <property type="match status" value="1"/>
</dbReference>
<evidence type="ECO:0000256" key="6">
    <source>
        <dbReference type="SAM" id="Coils"/>
    </source>
</evidence>
<comment type="subcellular location">
    <subcellularLocation>
        <location evidence="1">Cell membrane</location>
        <topology evidence="1">Multi-pass membrane protein</topology>
    </subcellularLocation>
</comment>
<sequence>MSEHQFNSSSLPTAHHDVTIGDLIGYLWHYRVRLCSIMVISCALAVYYLGAFTQNTYQAMTTVRLDPQNINVVDVEQIHEQFSVDAYLLNTELRVMKSPKILRNVIDKLELHKDPDFISEAGSGFSIGALRNLILGSGETKAPTDLAQTELMEALRAILDVKLIRETYIIEIWAETISPDLSVKIANAMADSYIKHQRDEKIDSAAEAAHWLENELRVLSSDLLTVDRKIAMRRAILESTSEVELQENADQIRQMRLRLADLRAQRDALKVQPPPQEGAELAESDIKAILETAETVLGPMEAPSDVERYEAILPPLQRLARIDFLDTQIESLERTLHGLTERISTRAADLNRLKELERAQSNTEALHEKFSNRLRETALQSGLLRPDARLLDYAKRPNQPSGPRWLRTIFFIISAGTILASMLIILWNLIEPVIRSTQDWKRLNTVPILAELPKLRTSPWQQPLPWWPATGSDSKFYLTELRTKLMRRFAKPHGVIMVTGCGIRSDHTTLAAQLAETFSTLPNRRVLLIDFDLQNRTLSQQLAPSQNSLSLQGMLATPEHEWSEAFTQISETSSNPNLNYLPADKTNGLPLDIVADTLLPNLLEHCRSRYDWIIACLPVAEQGEIVALTAELGDHTLYAVDNGSPQRAVVSSLGNLMVNSDIVLSPILMNMRGLKQPKNQRLSNFKLKRLQA</sequence>
<feature type="transmembrane region" description="Helical" evidence="7">
    <location>
        <begin position="405"/>
        <end position="430"/>
    </location>
</feature>
<dbReference type="InterPro" id="IPR027417">
    <property type="entry name" value="P-loop_NTPase"/>
</dbReference>
<keyword evidence="3 7" id="KW-0812">Transmembrane</keyword>
<evidence type="ECO:0000259" key="8">
    <source>
        <dbReference type="Pfam" id="PF02706"/>
    </source>
</evidence>
<dbReference type="InterPro" id="IPR003856">
    <property type="entry name" value="LPS_length_determ_N"/>
</dbReference>
<dbReference type="OrthoDB" id="230260at2"/>
<keyword evidence="10" id="KW-1185">Reference proteome</keyword>
<name>A0A1G5R0L0_9RHOB</name>
<evidence type="ECO:0000313" key="10">
    <source>
        <dbReference type="Proteomes" id="UP000198767"/>
    </source>
</evidence>
<dbReference type="Pfam" id="PF02706">
    <property type="entry name" value="Wzz"/>
    <property type="match status" value="1"/>
</dbReference>
<dbReference type="PANTHER" id="PTHR32309">
    <property type="entry name" value="TYROSINE-PROTEIN KINASE"/>
    <property type="match status" value="1"/>
</dbReference>
<dbReference type="GO" id="GO:0005886">
    <property type="term" value="C:plasma membrane"/>
    <property type="evidence" value="ECO:0007669"/>
    <property type="project" value="UniProtKB-SubCell"/>
</dbReference>
<dbReference type="PANTHER" id="PTHR32309:SF13">
    <property type="entry name" value="FERRIC ENTEROBACTIN TRANSPORT PROTEIN FEPE"/>
    <property type="match status" value="1"/>
</dbReference>
<evidence type="ECO:0000256" key="4">
    <source>
        <dbReference type="ARBA" id="ARBA00022989"/>
    </source>
</evidence>
<keyword evidence="2" id="KW-1003">Cell membrane</keyword>
<dbReference type="InterPro" id="IPR050445">
    <property type="entry name" value="Bact_polysacc_biosynth/exp"/>
</dbReference>
<dbReference type="EMBL" id="FMWG01000007">
    <property type="protein sequence ID" value="SCZ67644.1"/>
    <property type="molecule type" value="Genomic_DNA"/>
</dbReference>
<accession>A0A1G5R0L0</accession>
<dbReference type="RefSeq" id="WP_090219353.1">
    <property type="nucleotide sequence ID" value="NZ_FMWG01000007.1"/>
</dbReference>
<reference evidence="9 10" key="1">
    <citation type="submission" date="2016-10" db="EMBL/GenBank/DDBJ databases">
        <authorList>
            <person name="de Groot N.N."/>
        </authorList>
    </citation>
    <scope>NUCLEOTIDE SEQUENCE [LARGE SCALE GENOMIC DNA]</scope>
    <source>
        <strain evidence="9 10">U95</strain>
    </source>
</reference>
<gene>
    <name evidence="9" type="ORF">SAMN04488118_10790</name>
</gene>
<evidence type="ECO:0000256" key="5">
    <source>
        <dbReference type="ARBA" id="ARBA00023136"/>
    </source>
</evidence>
<organism evidence="9 10">
    <name type="scientific">Epibacterium ulvae</name>
    <dbReference type="NCBI Taxonomy" id="1156985"/>
    <lineage>
        <taxon>Bacteria</taxon>
        <taxon>Pseudomonadati</taxon>
        <taxon>Pseudomonadota</taxon>
        <taxon>Alphaproteobacteria</taxon>
        <taxon>Rhodobacterales</taxon>
        <taxon>Roseobacteraceae</taxon>
        <taxon>Epibacterium</taxon>
    </lineage>
</organism>
<evidence type="ECO:0000313" key="9">
    <source>
        <dbReference type="EMBL" id="SCZ67644.1"/>
    </source>
</evidence>
<dbReference type="STRING" id="1156985.SAMN04488118_10790"/>
<dbReference type="Gene3D" id="3.40.50.300">
    <property type="entry name" value="P-loop containing nucleotide triphosphate hydrolases"/>
    <property type="match status" value="1"/>
</dbReference>
<proteinExistence type="predicted"/>
<dbReference type="AlphaFoldDB" id="A0A1G5R0L0"/>
<feature type="domain" description="Polysaccharide chain length determinant N-terminal" evidence="8">
    <location>
        <begin position="18"/>
        <end position="109"/>
    </location>
</feature>
<evidence type="ECO:0000256" key="2">
    <source>
        <dbReference type="ARBA" id="ARBA00022475"/>
    </source>
</evidence>
<evidence type="ECO:0000256" key="3">
    <source>
        <dbReference type="ARBA" id="ARBA00022692"/>
    </source>
</evidence>
<feature type="coiled-coil region" evidence="6">
    <location>
        <begin position="322"/>
        <end position="373"/>
    </location>
</feature>
<evidence type="ECO:0000256" key="1">
    <source>
        <dbReference type="ARBA" id="ARBA00004651"/>
    </source>
</evidence>
<feature type="transmembrane region" description="Helical" evidence="7">
    <location>
        <begin position="30"/>
        <end position="50"/>
    </location>
</feature>
<protein>
    <submittedName>
        <fullName evidence="9">Uncharacterized protein involved in exopolysaccharide biosynthesis</fullName>
    </submittedName>
</protein>
<keyword evidence="4 7" id="KW-1133">Transmembrane helix</keyword>